<comment type="cofactor">
    <cofactor evidence="17">
        <name>[2Fe-2S] cluster</name>
        <dbReference type="ChEBI" id="CHEBI:190135"/>
    </cofactor>
</comment>
<dbReference type="InterPro" id="IPR045854">
    <property type="entry name" value="NO2/SO3_Rdtase_4Fe4S_sf"/>
</dbReference>
<evidence type="ECO:0000259" key="21">
    <source>
        <dbReference type="Pfam" id="PF01077"/>
    </source>
</evidence>
<keyword evidence="16 19" id="KW-0534">Nitrate assimilation</keyword>
<dbReference type="GO" id="GO:0050311">
    <property type="term" value="F:sulfite reductase (ferredoxin) activity"/>
    <property type="evidence" value="ECO:0007669"/>
    <property type="project" value="UniProtKB-EC"/>
</dbReference>
<evidence type="ECO:0000313" key="27">
    <source>
        <dbReference type="Proteomes" id="UP000037387"/>
    </source>
</evidence>
<dbReference type="GO" id="GO:0042128">
    <property type="term" value="P:nitrate assimilation"/>
    <property type="evidence" value="ECO:0007669"/>
    <property type="project" value="UniProtKB-UniRule"/>
</dbReference>
<comment type="catalytic activity">
    <reaction evidence="18">
        <text>hydrogen sulfide + 6 oxidized [2Fe-2S]-[ferredoxin] + 3 H2O = sulfite + 6 reduced [2Fe-2S]-[ferredoxin] + 7 H(+)</text>
        <dbReference type="Rhea" id="RHEA:23132"/>
        <dbReference type="Rhea" id="RHEA-COMP:10000"/>
        <dbReference type="Rhea" id="RHEA-COMP:10001"/>
        <dbReference type="ChEBI" id="CHEBI:15377"/>
        <dbReference type="ChEBI" id="CHEBI:15378"/>
        <dbReference type="ChEBI" id="CHEBI:17359"/>
        <dbReference type="ChEBI" id="CHEBI:29919"/>
        <dbReference type="ChEBI" id="CHEBI:33737"/>
        <dbReference type="ChEBI" id="CHEBI:33738"/>
        <dbReference type="EC" id="1.8.7.1"/>
    </reaction>
</comment>
<evidence type="ECO:0000256" key="12">
    <source>
        <dbReference type="ARBA" id="ARBA00022827"/>
    </source>
</evidence>
<dbReference type="GO" id="GO:0046872">
    <property type="term" value="F:metal ion binding"/>
    <property type="evidence" value="ECO:0007669"/>
    <property type="project" value="UniProtKB-KW"/>
</dbReference>
<evidence type="ECO:0000259" key="22">
    <source>
        <dbReference type="Pfam" id="PF03460"/>
    </source>
</evidence>
<dbReference type="CDD" id="cd19944">
    <property type="entry name" value="NirB_Fer2_BFD-like_2"/>
    <property type="match status" value="1"/>
</dbReference>
<dbReference type="Gene3D" id="3.30.390.30">
    <property type="match status" value="1"/>
</dbReference>
<comment type="cofactor">
    <cofactor evidence="20">
        <name>siroheme</name>
        <dbReference type="ChEBI" id="CHEBI:60052"/>
    </cofactor>
    <text evidence="20">Binds 1 siroheme per subunit.</text>
</comment>
<dbReference type="Gene3D" id="1.10.10.1100">
    <property type="entry name" value="BFD-like [2Fe-2S]-binding domain"/>
    <property type="match status" value="1"/>
</dbReference>
<dbReference type="InterPro" id="IPR041854">
    <property type="entry name" value="BFD-like_2Fe2S-bd_dom_sf"/>
</dbReference>
<evidence type="ECO:0000256" key="20">
    <source>
        <dbReference type="PIRSR" id="PIRSR037149-1"/>
    </source>
</evidence>
<dbReference type="GO" id="GO:0051539">
    <property type="term" value="F:4 iron, 4 sulfur cluster binding"/>
    <property type="evidence" value="ECO:0007669"/>
    <property type="project" value="UniProtKB-KW"/>
</dbReference>
<dbReference type="GO" id="GO:0050661">
    <property type="term" value="F:NADP binding"/>
    <property type="evidence" value="ECO:0007669"/>
    <property type="project" value="UniProtKB-UniRule"/>
</dbReference>
<comment type="cofactor">
    <cofactor evidence="1 19">
        <name>FAD</name>
        <dbReference type="ChEBI" id="CHEBI:57692"/>
    </cofactor>
</comment>
<feature type="domain" description="Nitrite/Sulfite reductase ferredoxin-like" evidence="22">
    <location>
        <begin position="582"/>
        <end position="644"/>
    </location>
</feature>
<gene>
    <name evidence="26" type="ORF">M768_20720</name>
</gene>
<dbReference type="PANTHER" id="PTHR43809">
    <property type="entry name" value="NITRITE REDUCTASE (NADH) LARGE SUBUNIT"/>
    <property type="match status" value="1"/>
</dbReference>
<comment type="cofactor">
    <cofactor evidence="20">
        <name>[4Fe-4S] cluster</name>
        <dbReference type="ChEBI" id="CHEBI:49883"/>
    </cofactor>
    <text evidence="20">Binds 1 [4Fe-4S] cluster per subunit.</text>
</comment>
<dbReference type="InterPro" id="IPR036188">
    <property type="entry name" value="FAD/NAD-bd_sf"/>
</dbReference>
<evidence type="ECO:0000259" key="24">
    <source>
        <dbReference type="Pfam" id="PF07992"/>
    </source>
</evidence>
<evidence type="ECO:0000256" key="18">
    <source>
        <dbReference type="ARBA" id="ARBA00049518"/>
    </source>
</evidence>
<feature type="domain" description="FAD/NAD(P)-binding" evidence="24">
    <location>
        <begin position="27"/>
        <end position="311"/>
    </location>
</feature>
<dbReference type="InterPro" id="IPR023753">
    <property type="entry name" value="FAD/NAD-binding_dom"/>
</dbReference>
<feature type="domain" description="BFD-like [2Fe-2S]-binding" evidence="23">
    <location>
        <begin position="444"/>
        <end position="493"/>
    </location>
</feature>
<sequence>MLPVASLSHPSSDALAPAAGGPLDGDRIVVVGAGMTAHRLVAGLRSRDPEGGWSLTVIGDEPHEPYDRVHLSEWFDARDAQALTLDRGVWDDPRVTLVTGDAVATLDRTASVVTTRSGRQVHYDRAVLATGSWAWTPRAEGTDLPGLFTYRTLDDVERLAEWVRLRERTLGRAVRGVVVGGGVLGLEAAAALQRLGAEATVVEFADRLMSVQLDQGGGEMLRLLIDDLGVTVRTGAGAHRFLPAGDGSVGSVELTDGSALPTDVVVFSVGIRPRDRVAREAGLAIGERGGVVVGEACQTSDPGVWAIGECASVDGVCAGLVAPGNDMADVVVDRFLGGERVHRRADDGTKLKGVGVEAASFGDVNAVSAGALEVSFVDPIHRRYRKLVLSDDATTLLGGVFVGDIELYSALRPLLGRPLGADPAAVIAPDGEGLAETELPDEAVVCSCNNVDAGTVRSAVTEHGCRTIGQVKECTTAGTVCGSCVPALTKLLNAELSRAGVTVSDALCEHFAMSRATLYRLVREEGLRTFTEVVAAHGTGRGCAVCRPTVASILSTLRRGHVLEGEQAALQDTNDHVMANLQKNGTYSVIPRMPGGEVRADQLLEFAQVADDFGLYVRVTGGQRLAMFGARLDQLPEIWRRLTAVGFESGHAYGKSLRTVKTCVGRTWCRFGVQDSSAMAVRLELRYRGLRSPHKIKFGVSGCARECAEARGKDVGIIATHKGWNLYVGGNGGAQPAHAQLLAEDLDDETLVRYVDRFLMLYVQEADRLQRTAPWVAERAGGLEELRRVVVEDSLGIADQLEAAMAEHVRDYEDEWGVTLADPAKLRKFTPFVNAPEAIDGDLAFVPERGQVRPAAEGDADAYPDPRAARDVALAAARAELEDAR</sequence>
<protein>
    <recommendedName>
        <fullName evidence="5">assimilatory sulfite reductase (ferredoxin)</fullName>
        <ecNumber evidence="5">1.8.7.1</ecNumber>
    </recommendedName>
</protein>
<evidence type="ECO:0000256" key="9">
    <source>
        <dbReference type="ARBA" id="ARBA00022714"/>
    </source>
</evidence>
<keyword evidence="13" id="KW-0560">Oxidoreductase</keyword>
<keyword evidence="11" id="KW-0883">Thioether bond</keyword>
<evidence type="ECO:0000256" key="1">
    <source>
        <dbReference type="ARBA" id="ARBA00001974"/>
    </source>
</evidence>
<evidence type="ECO:0000256" key="14">
    <source>
        <dbReference type="ARBA" id="ARBA00023004"/>
    </source>
</evidence>
<evidence type="ECO:0000256" key="10">
    <source>
        <dbReference type="ARBA" id="ARBA00022723"/>
    </source>
</evidence>
<evidence type="ECO:0000256" key="5">
    <source>
        <dbReference type="ARBA" id="ARBA00012353"/>
    </source>
</evidence>
<dbReference type="Pfam" id="PF07992">
    <property type="entry name" value="Pyr_redox_2"/>
    <property type="match status" value="1"/>
</dbReference>
<feature type="binding site" evidence="20">
    <location>
        <position position="669"/>
    </location>
    <ligand>
        <name>[4Fe-4S] cluster</name>
        <dbReference type="ChEBI" id="CHEBI:49883"/>
    </ligand>
</feature>
<keyword evidence="14 20" id="KW-0408">Iron</keyword>
<dbReference type="InterPro" id="IPR017121">
    <property type="entry name" value="Nitrite_Rdtase_lsu"/>
</dbReference>
<dbReference type="NCBIfam" id="TIGR02374">
    <property type="entry name" value="nitri_red_nirB"/>
    <property type="match status" value="1"/>
</dbReference>
<dbReference type="FunFam" id="3.30.413.10:FF:000007">
    <property type="entry name" value="Nitrite reductase [NAD(P)H] large subunit"/>
    <property type="match status" value="1"/>
</dbReference>
<dbReference type="InterPro" id="IPR016156">
    <property type="entry name" value="FAD/NAD-linked_Rdtase_dimer_sf"/>
</dbReference>
<feature type="binding site" evidence="20">
    <location>
        <position position="707"/>
    </location>
    <ligand>
        <name>[4Fe-4S] cluster</name>
        <dbReference type="ChEBI" id="CHEBI:49883"/>
    </ligand>
</feature>
<keyword evidence="10 20" id="KW-0479">Metal-binding</keyword>
<keyword evidence="12 19" id="KW-0274">FAD</keyword>
<dbReference type="PATRIC" id="fig|1350482.3.peg.2922"/>
<dbReference type="InterPro" id="IPR012744">
    <property type="entry name" value="Nitri_red_NirB"/>
</dbReference>
<feature type="domain" description="NADH-rubredoxin oxidoreductase C-terminal" evidence="25">
    <location>
        <begin position="349"/>
        <end position="413"/>
    </location>
</feature>
<evidence type="ECO:0000256" key="3">
    <source>
        <dbReference type="ARBA" id="ARBA00005096"/>
    </source>
</evidence>
<evidence type="ECO:0000256" key="4">
    <source>
        <dbReference type="ARBA" id="ARBA00010429"/>
    </source>
</evidence>
<comment type="function">
    <text evidence="2">Catalyzes the reduction of sulfite to sulfide, a step in the biosynthesis of sulfur-containing amino acids and cofactors.</text>
</comment>
<evidence type="ECO:0000256" key="15">
    <source>
        <dbReference type="ARBA" id="ARBA00023014"/>
    </source>
</evidence>
<dbReference type="EMBL" id="ATNL01000010">
    <property type="protein sequence ID" value="KON73012.1"/>
    <property type="molecule type" value="Genomic_DNA"/>
</dbReference>
<dbReference type="Pfam" id="PF01077">
    <property type="entry name" value="NIR_SIR"/>
    <property type="match status" value="1"/>
</dbReference>
<evidence type="ECO:0000256" key="13">
    <source>
        <dbReference type="ARBA" id="ARBA00023002"/>
    </source>
</evidence>
<dbReference type="InterPro" id="IPR052034">
    <property type="entry name" value="NasD-like"/>
</dbReference>
<dbReference type="GO" id="GO:0098809">
    <property type="term" value="F:nitrite reductase activity"/>
    <property type="evidence" value="ECO:0007669"/>
    <property type="project" value="InterPro"/>
</dbReference>
<feature type="domain" description="Nitrite/sulphite reductase 4Fe-4S" evidence="21">
    <location>
        <begin position="654"/>
        <end position="793"/>
    </location>
</feature>
<evidence type="ECO:0000259" key="23">
    <source>
        <dbReference type="Pfam" id="PF04324"/>
    </source>
</evidence>
<dbReference type="InterPro" id="IPR006066">
    <property type="entry name" value="NO2/SO3_Rdtase_FeS/sirohaem_BS"/>
</dbReference>
<feature type="binding site" description="axial binding residue" evidence="20">
    <location>
        <position position="707"/>
    </location>
    <ligand>
        <name>siroheme</name>
        <dbReference type="ChEBI" id="CHEBI:60052"/>
    </ligand>
    <ligandPart>
        <name>Fe</name>
        <dbReference type="ChEBI" id="CHEBI:18248"/>
    </ligandPart>
</feature>
<feature type="binding site" evidence="20">
    <location>
        <position position="703"/>
    </location>
    <ligand>
        <name>[4Fe-4S] cluster</name>
        <dbReference type="ChEBI" id="CHEBI:49883"/>
    </ligand>
</feature>
<keyword evidence="27" id="KW-1185">Reference proteome</keyword>
<keyword evidence="6 20" id="KW-0004">4Fe-4S</keyword>
<dbReference type="PANTHER" id="PTHR43809:SF1">
    <property type="entry name" value="NITRITE REDUCTASE (NADH) LARGE SUBUNIT"/>
    <property type="match status" value="1"/>
</dbReference>
<dbReference type="NCBIfam" id="NF011565">
    <property type="entry name" value="PRK14989.1"/>
    <property type="match status" value="1"/>
</dbReference>
<keyword evidence="15 20" id="KW-0411">Iron-sulfur</keyword>
<evidence type="ECO:0000256" key="2">
    <source>
        <dbReference type="ARBA" id="ARBA00003247"/>
    </source>
</evidence>
<evidence type="ECO:0000259" key="25">
    <source>
        <dbReference type="Pfam" id="PF18267"/>
    </source>
</evidence>
<dbReference type="Gene3D" id="3.50.50.60">
    <property type="entry name" value="FAD/NAD(P)-binding domain"/>
    <property type="match status" value="2"/>
</dbReference>
<comment type="pathway">
    <text evidence="3">Nitrogen metabolism; nitrate reduction (assimilation).</text>
</comment>
<evidence type="ECO:0000256" key="7">
    <source>
        <dbReference type="ARBA" id="ARBA00022617"/>
    </source>
</evidence>
<evidence type="ECO:0000256" key="17">
    <source>
        <dbReference type="ARBA" id="ARBA00034078"/>
    </source>
</evidence>
<evidence type="ECO:0000256" key="19">
    <source>
        <dbReference type="PIRNR" id="PIRNR037149"/>
    </source>
</evidence>
<proteinExistence type="inferred from homology"/>
<keyword evidence="8 19" id="KW-0285">Flavoprotein</keyword>
<dbReference type="SUPFAM" id="SSF56014">
    <property type="entry name" value="Nitrite and sulphite reductase 4Fe-4S domain-like"/>
    <property type="match status" value="1"/>
</dbReference>
<organism evidence="26 27">
    <name type="scientific">Cellulosimicrobium cellulans F16</name>
    <dbReference type="NCBI Taxonomy" id="1350482"/>
    <lineage>
        <taxon>Bacteria</taxon>
        <taxon>Bacillati</taxon>
        <taxon>Actinomycetota</taxon>
        <taxon>Actinomycetes</taxon>
        <taxon>Micrococcales</taxon>
        <taxon>Promicromonosporaceae</taxon>
        <taxon>Cellulosimicrobium</taxon>
    </lineage>
</organism>
<evidence type="ECO:0000256" key="6">
    <source>
        <dbReference type="ARBA" id="ARBA00022485"/>
    </source>
</evidence>
<dbReference type="Pfam" id="PF18267">
    <property type="entry name" value="Rubredoxin_C"/>
    <property type="match status" value="1"/>
</dbReference>
<dbReference type="InterPro" id="IPR007419">
    <property type="entry name" value="BFD-like_2Fe2S-bd_dom"/>
</dbReference>
<dbReference type="GO" id="GO:0051537">
    <property type="term" value="F:2 iron, 2 sulfur cluster binding"/>
    <property type="evidence" value="ECO:0007669"/>
    <property type="project" value="UniProtKB-KW"/>
</dbReference>
<feature type="domain" description="BFD-like [2Fe-2S]-binding" evidence="23">
    <location>
        <begin position="508"/>
        <end position="555"/>
    </location>
</feature>
<comment type="similarity">
    <text evidence="4">Belongs to the nitrite and sulfite reductase 4Fe-4S domain family.</text>
</comment>
<dbReference type="UniPathway" id="UPA00653"/>
<reference evidence="26 27" key="1">
    <citation type="journal article" date="2015" name="Sci. Rep.">
        <title>Functional and structural properties of a novel cellulosome-like multienzyme complex: efficient glycoside hydrolysis of water-insoluble 7-xylosyl-10-deacetylpaclitaxel.</title>
        <authorList>
            <person name="Dou T.Y."/>
            <person name="Luan H.W."/>
            <person name="Ge G.B."/>
            <person name="Dong M.M."/>
            <person name="Zou H.F."/>
            <person name="He Y.Q."/>
            <person name="Cui P."/>
            <person name="Wang J.Y."/>
            <person name="Hao D.C."/>
            <person name="Yang S.L."/>
            <person name="Yang L."/>
        </authorList>
    </citation>
    <scope>NUCLEOTIDE SEQUENCE [LARGE SCALE GENOMIC DNA]</scope>
    <source>
        <strain evidence="26 27">F16</strain>
    </source>
</reference>
<dbReference type="InterPro" id="IPR041575">
    <property type="entry name" value="Rubredoxin_C"/>
</dbReference>
<dbReference type="PRINTS" id="PR00397">
    <property type="entry name" value="SIROHAEM"/>
</dbReference>
<dbReference type="GO" id="GO:0050660">
    <property type="term" value="F:flavin adenine dinucleotide binding"/>
    <property type="evidence" value="ECO:0007669"/>
    <property type="project" value="UniProtKB-UniRule"/>
</dbReference>
<dbReference type="PRINTS" id="PR00368">
    <property type="entry name" value="FADPNR"/>
</dbReference>
<dbReference type="Pfam" id="PF04324">
    <property type="entry name" value="Fer2_BFD"/>
    <property type="match status" value="2"/>
</dbReference>
<dbReference type="Gene3D" id="3.30.413.10">
    <property type="entry name" value="Sulfite Reductase Hemoprotein, domain 1"/>
    <property type="match status" value="1"/>
</dbReference>
<dbReference type="AlphaFoldDB" id="A0A0M0F6L0"/>
<evidence type="ECO:0000256" key="16">
    <source>
        <dbReference type="ARBA" id="ARBA00023063"/>
    </source>
</evidence>
<dbReference type="Pfam" id="PF03460">
    <property type="entry name" value="NIR_SIR_ferr"/>
    <property type="match status" value="1"/>
</dbReference>
<evidence type="ECO:0000313" key="26">
    <source>
        <dbReference type="EMBL" id="KON73012.1"/>
    </source>
</evidence>
<dbReference type="PROSITE" id="PS00365">
    <property type="entry name" value="NIR_SIR"/>
    <property type="match status" value="1"/>
</dbReference>
<comment type="caution">
    <text evidence="26">The sequence shown here is derived from an EMBL/GenBank/DDBJ whole genome shotgun (WGS) entry which is preliminary data.</text>
</comment>
<accession>A0A0M0F6L0</accession>
<dbReference type="PIRSF" id="PIRSF037149">
    <property type="entry name" value="NirB"/>
    <property type="match status" value="1"/>
</dbReference>
<dbReference type="SUPFAM" id="SSF51905">
    <property type="entry name" value="FAD/NAD(P)-binding domain"/>
    <property type="match status" value="2"/>
</dbReference>
<evidence type="ECO:0000256" key="8">
    <source>
        <dbReference type="ARBA" id="ARBA00022630"/>
    </source>
</evidence>
<evidence type="ECO:0000256" key="11">
    <source>
        <dbReference type="ARBA" id="ARBA00022784"/>
    </source>
</evidence>
<dbReference type="InterPro" id="IPR005117">
    <property type="entry name" value="NiRdtase/SiRdtase_haem-b_fer"/>
</dbReference>
<dbReference type="SUPFAM" id="SSF55124">
    <property type="entry name" value="Nitrite/Sulfite reductase N-terminal domain-like"/>
    <property type="match status" value="1"/>
</dbReference>
<feature type="binding site" evidence="20">
    <location>
        <position position="663"/>
    </location>
    <ligand>
        <name>[4Fe-4S] cluster</name>
        <dbReference type="ChEBI" id="CHEBI:49883"/>
    </ligand>
</feature>
<keyword evidence="9" id="KW-0001">2Fe-2S</keyword>
<dbReference type="GO" id="GO:0020037">
    <property type="term" value="F:heme binding"/>
    <property type="evidence" value="ECO:0007669"/>
    <property type="project" value="InterPro"/>
</dbReference>
<dbReference type="InterPro" id="IPR006067">
    <property type="entry name" value="NO2/SO3_Rdtase_4Fe4S_dom"/>
</dbReference>
<dbReference type="InterPro" id="IPR036136">
    <property type="entry name" value="Nit/Sulf_reduc_fer-like_dom_sf"/>
</dbReference>
<keyword evidence="7 20" id="KW-0349">Heme</keyword>
<dbReference type="EC" id="1.8.7.1" evidence="5"/>
<dbReference type="Proteomes" id="UP000037387">
    <property type="component" value="Unassembled WGS sequence"/>
</dbReference>
<name>A0A0M0F6L0_CELCE</name>